<dbReference type="AlphaFoldDB" id="A0AAN0XZN9"/>
<dbReference type="RefSeq" id="WP_065211354.1">
    <property type="nucleotide sequence ID" value="NZ_CP016179.1"/>
</dbReference>
<geneLocation type="plasmid" evidence="1 2">
    <name>unnamed1</name>
</geneLocation>
<evidence type="ECO:0000313" key="2">
    <source>
        <dbReference type="Proteomes" id="UP000092018"/>
    </source>
</evidence>
<name>A0AAN0XZN9_9VIBR</name>
<accession>A0AAN0XZN9</accession>
<organism evidence="1 2">
    <name type="scientific">Vibrio breoganii</name>
    <dbReference type="NCBI Taxonomy" id="553239"/>
    <lineage>
        <taxon>Bacteria</taxon>
        <taxon>Pseudomonadati</taxon>
        <taxon>Pseudomonadota</taxon>
        <taxon>Gammaproteobacteria</taxon>
        <taxon>Vibrionales</taxon>
        <taxon>Vibrionaceae</taxon>
        <taxon>Vibrio</taxon>
    </lineage>
</organism>
<dbReference type="EMBL" id="CP016179">
    <property type="protein sequence ID" value="ANO35595.1"/>
    <property type="molecule type" value="Genomic_DNA"/>
</dbReference>
<sequence>MTELKLRAKRYEKEEDKAFFSITLSCTDKALLKHSITKLKLHPHTQESFCVSDGFLMGANGTADTSLQLSLLGAHQVSVYAVITKGGEVQFGASTKCGKLFVTDKLSSNIALSNSNYSNL</sequence>
<protein>
    <submittedName>
        <fullName evidence="1">Uncharacterized protein</fullName>
    </submittedName>
</protein>
<keyword evidence="1" id="KW-0614">Plasmid</keyword>
<gene>
    <name evidence="1" type="ORF">A6E01_20495</name>
</gene>
<evidence type="ECO:0000313" key="1">
    <source>
        <dbReference type="EMBL" id="ANO35595.1"/>
    </source>
</evidence>
<dbReference type="Proteomes" id="UP000092018">
    <property type="component" value="Plasmid unnamed1"/>
</dbReference>
<reference evidence="1 2" key="1">
    <citation type="submission" date="2016-06" db="EMBL/GenBank/DDBJ databases">
        <title>Adaptive Radiation by Waves of Gene Transfer Leads to Fine-Scale Resource Partitioning in Marine Microbes.</title>
        <authorList>
            <person name="Hehemann J.-H."/>
            <person name="Arevalo P."/>
            <person name="Datta M.S."/>
            <person name="Yu X."/>
            <person name="Corzett C."/>
            <person name="Henschel A."/>
            <person name="Preheim S.P."/>
            <person name="Timberlake S."/>
            <person name="Alm E.J."/>
            <person name="Polz M.F."/>
        </authorList>
    </citation>
    <scope>NUCLEOTIDE SEQUENCE [LARGE SCALE GENOMIC DNA]</scope>
    <source>
        <strain evidence="1 2">FF50</strain>
        <plasmid evidence="1 2">unnamed1</plasmid>
    </source>
</reference>
<proteinExistence type="predicted"/>
<dbReference type="KEGG" id="vbr:A6E01_20495"/>